<accession>A0A1I7UTF5</accession>
<organism evidence="1 2">
    <name type="scientific">Caenorhabditis tropicalis</name>
    <dbReference type="NCBI Taxonomy" id="1561998"/>
    <lineage>
        <taxon>Eukaryota</taxon>
        <taxon>Metazoa</taxon>
        <taxon>Ecdysozoa</taxon>
        <taxon>Nematoda</taxon>
        <taxon>Chromadorea</taxon>
        <taxon>Rhabditida</taxon>
        <taxon>Rhabditina</taxon>
        <taxon>Rhabditomorpha</taxon>
        <taxon>Rhabditoidea</taxon>
        <taxon>Rhabditidae</taxon>
        <taxon>Peloderinae</taxon>
        <taxon>Caenorhabditis</taxon>
    </lineage>
</organism>
<dbReference type="Proteomes" id="UP000095282">
    <property type="component" value="Unplaced"/>
</dbReference>
<dbReference type="AlphaFoldDB" id="A0A1I7UTF5"/>
<protein>
    <submittedName>
        <fullName evidence="2">Phage protein</fullName>
    </submittedName>
</protein>
<evidence type="ECO:0000313" key="2">
    <source>
        <dbReference type="WBParaSite" id="Csp11.Scaffold630.g19173.t2"/>
    </source>
</evidence>
<reference evidence="2" key="1">
    <citation type="submission" date="2016-11" db="UniProtKB">
        <authorList>
            <consortium name="WormBaseParasite"/>
        </authorList>
    </citation>
    <scope>IDENTIFICATION</scope>
</reference>
<name>A0A1I7UTF5_9PELO</name>
<dbReference type="WBParaSite" id="Csp11.Scaffold630.g19173.t2">
    <property type="protein sequence ID" value="Csp11.Scaffold630.g19173.t2"/>
    <property type="gene ID" value="Csp11.Scaffold630.g19173"/>
</dbReference>
<evidence type="ECO:0000313" key="1">
    <source>
        <dbReference type="Proteomes" id="UP000095282"/>
    </source>
</evidence>
<keyword evidence="1" id="KW-1185">Reference proteome</keyword>
<proteinExistence type="predicted"/>
<sequence>MPMPREFCFEKMMTSFTSLAKEALEAIDDADKVVRDAIGNSSSSRPGLELRNDSIRKTIGSPTTLTLKMNNKWKTSIVKTTEQCRASNTAIKGCYS</sequence>